<accession>A0A7G1HTF2</accession>
<feature type="transmembrane region" description="Helical" evidence="8">
    <location>
        <begin position="299"/>
        <end position="320"/>
    </location>
</feature>
<evidence type="ECO:0000256" key="3">
    <source>
        <dbReference type="ARBA" id="ARBA00022448"/>
    </source>
</evidence>
<evidence type="ECO:0000256" key="2">
    <source>
        <dbReference type="ARBA" id="ARBA00005551"/>
    </source>
</evidence>
<dbReference type="PANTHER" id="PTHR42751">
    <property type="entry name" value="SODIUM/HYDROGEN EXCHANGER FAMILY/TRKA DOMAIN PROTEIN"/>
    <property type="match status" value="1"/>
</dbReference>
<feature type="domain" description="RCK C-terminal" evidence="9">
    <location>
        <begin position="659"/>
        <end position="739"/>
    </location>
</feature>
<keyword evidence="7 8" id="KW-0472">Membrane</keyword>
<dbReference type="AlphaFoldDB" id="A0A7G1HTF2"/>
<feature type="transmembrane region" description="Helical" evidence="8">
    <location>
        <begin position="120"/>
        <end position="139"/>
    </location>
</feature>
<comment type="subcellular location">
    <subcellularLocation>
        <location evidence="1">Membrane</location>
        <topology evidence="1">Multi-pass membrane protein</topology>
    </subcellularLocation>
</comment>
<feature type="transmembrane region" description="Helical" evidence="8">
    <location>
        <begin position="274"/>
        <end position="293"/>
    </location>
</feature>
<dbReference type="GO" id="GO:0008324">
    <property type="term" value="F:monoatomic cation transmembrane transporter activity"/>
    <property type="evidence" value="ECO:0007669"/>
    <property type="project" value="InterPro"/>
</dbReference>
<protein>
    <submittedName>
        <fullName evidence="10">Sodium:proton antiporter</fullName>
    </submittedName>
</protein>
<dbReference type="Pfam" id="PF02080">
    <property type="entry name" value="TrkA_C"/>
    <property type="match status" value="2"/>
</dbReference>
<dbReference type="PANTHER" id="PTHR42751:SF3">
    <property type="entry name" value="SODIUM_GLUTAMATE SYMPORTER"/>
    <property type="match status" value="1"/>
</dbReference>
<keyword evidence="4" id="KW-0406">Ion transport</keyword>
<dbReference type="InterPro" id="IPR038770">
    <property type="entry name" value="Na+/solute_symporter_sf"/>
</dbReference>
<dbReference type="InterPro" id="IPR006153">
    <property type="entry name" value="Cation/H_exchanger_TM"/>
</dbReference>
<gene>
    <name evidence="10" type="ORF">Cop2CBH44_12690</name>
</gene>
<dbReference type="SUPFAM" id="SSF116726">
    <property type="entry name" value="TrkA C-terminal domain-like"/>
    <property type="match status" value="2"/>
</dbReference>
<organism evidence="10 11">
    <name type="scientific">Coprobacter secundus subsp. similis</name>
    <dbReference type="NCBI Taxonomy" id="2751153"/>
    <lineage>
        <taxon>Bacteria</taxon>
        <taxon>Pseudomonadati</taxon>
        <taxon>Bacteroidota</taxon>
        <taxon>Bacteroidia</taxon>
        <taxon>Bacteroidales</taxon>
        <taxon>Barnesiellaceae</taxon>
        <taxon>Coprobacter</taxon>
    </lineage>
</organism>
<evidence type="ECO:0000256" key="8">
    <source>
        <dbReference type="SAM" id="Phobius"/>
    </source>
</evidence>
<comment type="similarity">
    <text evidence="2">Belongs to the monovalent cation:proton antiporter 2 (CPA2) transporter (TC 2.A.37) family.</text>
</comment>
<dbReference type="EMBL" id="AP023322">
    <property type="protein sequence ID" value="BCI62916.1"/>
    <property type="molecule type" value="Genomic_DNA"/>
</dbReference>
<evidence type="ECO:0000256" key="1">
    <source>
        <dbReference type="ARBA" id="ARBA00004141"/>
    </source>
</evidence>
<dbReference type="RefSeq" id="WP_200755738.1">
    <property type="nucleotide sequence ID" value="NZ_AP023322.1"/>
</dbReference>
<feature type="transmembrane region" description="Helical" evidence="8">
    <location>
        <begin position="32"/>
        <end position="53"/>
    </location>
</feature>
<name>A0A7G1HTF2_9BACT</name>
<feature type="domain" description="RCK C-terminal" evidence="9">
    <location>
        <begin position="571"/>
        <end position="655"/>
    </location>
</feature>
<keyword evidence="11" id="KW-1185">Reference proteome</keyword>
<evidence type="ECO:0000313" key="10">
    <source>
        <dbReference type="EMBL" id="BCI62916.1"/>
    </source>
</evidence>
<evidence type="ECO:0000313" key="11">
    <source>
        <dbReference type="Proteomes" id="UP000594042"/>
    </source>
</evidence>
<dbReference type="Proteomes" id="UP000594042">
    <property type="component" value="Chromosome"/>
</dbReference>
<dbReference type="Gene3D" id="3.30.70.1450">
    <property type="entry name" value="Regulator of K+ conductance, C-terminal domain"/>
    <property type="match status" value="2"/>
</dbReference>
<feature type="transmembrane region" description="Helical" evidence="8">
    <location>
        <begin position="458"/>
        <end position="477"/>
    </location>
</feature>
<feature type="transmembrane region" description="Helical" evidence="8">
    <location>
        <begin position="526"/>
        <end position="544"/>
    </location>
</feature>
<feature type="transmembrane region" description="Helical" evidence="8">
    <location>
        <begin position="187"/>
        <end position="210"/>
    </location>
</feature>
<dbReference type="GO" id="GO:0006813">
    <property type="term" value="P:potassium ion transport"/>
    <property type="evidence" value="ECO:0007669"/>
    <property type="project" value="UniProtKB-KW"/>
</dbReference>
<dbReference type="PROSITE" id="PS51202">
    <property type="entry name" value="RCK_C"/>
    <property type="match status" value="2"/>
</dbReference>
<keyword evidence="5 8" id="KW-0812">Transmembrane</keyword>
<evidence type="ECO:0000259" key="9">
    <source>
        <dbReference type="PROSITE" id="PS51202"/>
    </source>
</evidence>
<keyword evidence="4" id="KW-0630">Potassium</keyword>
<keyword evidence="3" id="KW-0813">Transport</keyword>
<keyword evidence="6 8" id="KW-1133">Transmembrane helix</keyword>
<sequence length="739" mass="81492">MGHLNTLISDLALILVVAGVTTLLFKWLKQPVVLGYIVAGFLVGPHFSFFPTVSDLANINVWSEIGIIVLLFSLGLEFSFRKLVNVGGSAVITAAVIVVGMMLLGYAAGRILHFTYLDSVFLGGMLSMSSTTIIIKAFTDLNMRKQKFTSIVFGVLIVEDMFAVLMMVLLSSIAVNNELEGSELIYSILKLAFFLITWFLVGIFVIPTFLKKARRFLNSETLLVVSMGLCLGMVVLASYAGFSSALGAFVMGSILAGTNEAEKIEKVVQPVKDLFGAVFFISVGMLVDPVILTQYALPIILLSLVVICGQILFGTTGMLISGQPLNVAVKSGFSLSQIGEFAFIIATLGMTLKVIDGFLYPIVVAVSVITTFTTPYFIKMADPASKWIENHLPERLSFLIDRYSANASTVQVENPWKKVLGVYLGKIALYSTILIGILILSLSWFIPMIEDVVPDSWGTTLGVVITLAVMSPFLWGLAMKRINSRKLMSIKENKSANFVPLFLMVILRFLIGLAFVVYFLSKVYSQRTGVLLGVVLFVLITLFLSKRLQRQILSLESRFMDNLNERELRRTGKKNNLVHNMHLAHMEVYGSCEFIGKRLADANIHRNYGVNIVSIKRGNKRINIPKGDSRIFPGDLISVIGTDEQIQRFLEAVEPEDAGTDAEEPEIHFEFERIAIPNDSSLIGKTLAQSGIREKDSCLVVGIEHADGSFYEPTADFLFKKGDMIWIVGEKEKIGAILS</sequence>
<proteinExistence type="inferred from homology"/>
<feature type="transmembrane region" description="Helical" evidence="8">
    <location>
        <begin position="6"/>
        <end position="25"/>
    </location>
</feature>
<evidence type="ECO:0000256" key="7">
    <source>
        <dbReference type="ARBA" id="ARBA00023136"/>
    </source>
</evidence>
<dbReference type="InterPro" id="IPR006037">
    <property type="entry name" value="RCK_C"/>
</dbReference>
<reference evidence="11" key="1">
    <citation type="submission" date="2020-07" db="EMBL/GenBank/DDBJ databases">
        <title>Complete genome sequencing of Coprobacter sp. strain 2CBH44.</title>
        <authorList>
            <person name="Sakamoto M."/>
            <person name="Murakami T."/>
            <person name="Mori H."/>
        </authorList>
    </citation>
    <scope>NUCLEOTIDE SEQUENCE [LARGE SCALE GENOMIC DNA]</scope>
    <source>
        <strain evidence="11">2CBH44</strain>
    </source>
</reference>
<feature type="transmembrane region" description="Helical" evidence="8">
    <location>
        <begin position="427"/>
        <end position="446"/>
    </location>
</feature>
<dbReference type="Gene3D" id="1.20.1530.20">
    <property type="match status" value="1"/>
</dbReference>
<feature type="transmembrane region" description="Helical" evidence="8">
    <location>
        <begin position="151"/>
        <end position="175"/>
    </location>
</feature>
<keyword evidence="4" id="KW-0633">Potassium transport</keyword>
<feature type="transmembrane region" description="Helical" evidence="8">
    <location>
        <begin position="222"/>
        <end position="239"/>
    </location>
</feature>
<evidence type="ECO:0000256" key="6">
    <source>
        <dbReference type="ARBA" id="ARBA00022989"/>
    </source>
</evidence>
<feature type="transmembrane region" description="Helical" evidence="8">
    <location>
        <begin position="83"/>
        <end position="108"/>
    </location>
</feature>
<dbReference type="Pfam" id="PF00999">
    <property type="entry name" value="Na_H_Exchanger"/>
    <property type="match status" value="1"/>
</dbReference>
<dbReference type="GO" id="GO:0015297">
    <property type="term" value="F:antiporter activity"/>
    <property type="evidence" value="ECO:0007669"/>
    <property type="project" value="InterPro"/>
</dbReference>
<feature type="transmembrane region" description="Helical" evidence="8">
    <location>
        <begin position="498"/>
        <end position="520"/>
    </location>
</feature>
<feature type="transmembrane region" description="Helical" evidence="8">
    <location>
        <begin position="59"/>
        <end position="76"/>
    </location>
</feature>
<dbReference type="InterPro" id="IPR036721">
    <property type="entry name" value="RCK_C_sf"/>
</dbReference>
<dbReference type="GO" id="GO:0016020">
    <property type="term" value="C:membrane"/>
    <property type="evidence" value="ECO:0007669"/>
    <property type="project" value="UniProtKB-SubCell"/>
</dbReference>
<dbReference type="GO" id="GO:1902600">
    <property type="term" value="P:proton transmembrane transport"/>
    <property type="evidence" value="ECO:0007669"/>
    <property type="project" value="InterPro"/>
</dbReference>
<evidence type="ECO:0000256" key="5">
    <source>
        <dbReference type="ARBA" id="ARBA00022692"/>
    </source>
</evidence>
<evidence type="ECO:0000256" key="4">
    <source>
        <dbReference type="ARBA" id="ARBA00022538"/>
    </source>
</evidence>
<dbReference type="KEGG" id="copr:Cop2CBH44_12690"/>